<feature type="compositionally biased region" description="Basic residues" evidence="11">
    <location>
        <begin position="389"/>
        <end position="400"/>
    </location>
</feature>
<feature type="domain" description="AWS" evidence="15">
    <location>
        <begin position="685"/>
        <end position="730"/>
    </location>
</feature>
<evidence type="ECO:0000259" key="13">
    <source>
        <dbReference type="PROSITE" id="PS50868"/>
    </source>
</evidence>
<dbReference type="InterPro" id="IPR001214">
    <property type="entry name" value="SET_dom"/>
</dbReference>
<gene>
    <name evidence="16" type="primary">Necator_chrI.g152</name>
    <name evidence="16" type="ORF">RB195_004031</name>
</gene>
<protein>
    <recommendedName>
        <fullName evidence="18">SET domain protein</fullName>
    </recommendedName>
</protein>
<evidence type="ECO:0000256" key="8">
    <source>
        <dbReference type="ARBA" id="ARBA00022771"/>
    </source>
</evidence>
<feature type="compositionally biased region" description="Low complexity" evidence="11">
    <location>
        <begin position="428"/>
        <end position="442"/>
    </location>
</feature>
<dbReference type="InterPro" id="IPR001025">
    <property type="entry name" value="BAH_dom"/>
</dbReference>
<feature type="domain" description="Post-SET" evidence="13">
    <location>
        <begin position="853"/>
        <end position="869"/>
    </location>
</feature>
<dbReference type="SMART" id="SM00570">
    <property type="entry name" value="AWS"/>
    <property type="match status" value="1"/>
</dbReference>
<dbReference type="Gene3D" id="3.30.40.10">
    <property type="entry name" value="Zinc/RING finger domain, C3HC4 (zinc finger)"/>
    <property type="match status" value="1"/>
</dbReference>
<feature type="region of interest" description="Disordered" evidence="11">
    <location>
        <begin position="1380"/>
        <end position="1401"/>
    </location>
</feature>
<evidence type="ECO:0008006" key="18">
    <source>
        <dbReference type="Google" id="ProtNLM"/>
    </source>
</evidence>
<dbReference type="InterPro" id="IPR013083">
    <property type="entry name" value="Znf_RING/FYVE/PHD"/>
</dbReference>
<keyword evidence="7" id="KW-0479">Metal-binding</keyword>
<feature type="compositionally biased region" description="Polar residues" evidence="11">
    <location>
        <begin position="266"/>
        <end position="281"/>
    </location>
</feature>
<dbReference type="SMART" id="SM00249">
    <property type="entry name" value="PHD"/>
    <property type="match status" value="1"/>
</dbReference>
<dbReference type="Pfam" id="PF01426">
    <property type="entry name" value="BAH"/>
    <property type="match status" value="1"/>
</dbReference>
<evidence type="ECO:0000313" key="16">
    <source>
        <dbReference type="EMBL" id="KAK6725455.1"/>
    </source>
</evidence>
<comment type="caution">
    <text evidence="16">The sequence shown here is derived from an EMBL/GenBank/DDBJ whole genome shotgun (WGS) entry which is preliminary data.</text>
</comment>
<dbReference type="InterPro" id="IPR046341">
    <property type="entry name" value="SET_dom_sf"/>
</dbReference>
<comment type="subcellular location">
    <subcellularLocation>
        <location evidence="2">Chromosome</location>
    </subcellularLocation>
    <subcellularLocation>
        <location evidence="1">Nucleus</location>
    </subcellularLocation>
</comment>
<evidence type="ECO:0000256" key="7">
    <source>
        <dbReference type="ARBA" id="ARBA00022723"/>
    </source>
</evidence>
<keyword evidence="17" id="KW-1185">Reference proteome</keyword>
<accession>A0ABR1BHT4</accession>
<proteinExistence type="predicted"/>
<sequence length="1401" mass="157370">MQLGSLEKRQREGWFVRRRGLAEAFEKESQNQDAQNWVEVEKEHSGHVFTSQMSYEAVPCMFRSSAQNGNGETQYLGLLIRPSANQQNLPGASSATVVGRTTTGQSIGAVTPGSAAGKPPQPLLVQGVYPQGAPIVVQGETPKVLVPAKVQVRLQHGGDASVAISPTALPTTTLPMTTSTIAWPQTAPVKPAFAAPVHNALSSPCNSQSRSLSVCSASPQLDSSPMSPLQNVIHYHNHGTPSTRPGLQADPRSMRVAAAGLWTAPVSDSSTTPDSGIQSVPASPPNSHPLTPPTQMQLEGCDSVCEERCDNDEDFADMPRLLPADQEEPQCSNSSFSVREDVASAHGSECETAPTPSISITTTMDTKEIVEQLIMLDPQKANVIANLIKRRQSNNKRRSGHKQENATKRCRPASAASEDAKKSEEEPTGTTRVTTRSTSRASSLKDGRNSNLNVTKLEVPSMCKNESKDVTSQEIPSIPCVQHSTLPPSSEERRCGINSSPNEFEVRKLYREAVKRMLQEKVTLLLESTVVDLQSLHIGLRERHDRRNSRESKNMWAINWEQVKKRRRKEEDRKRTSERSGKKNEVAPRRQERGQPKYEHREEKFGDILLHPLEKTTEKRGRKRRNDSLETEKGREREETRTRSVHSTPVKKTSCCEIPSNPKKEKDYEEIIRSVAIGSIPEWESPVLSCGCTRGACTSDSECVNRALCVQCPPGCAAPLCANKKFWKDDALKSLVVGGGKTRKILRTKQSRRAGDFLGEFAGEVVRFEDALKRWETSSKTDTPPVILCLTSRLFVDATLRGNVTRYVRHSCNPNARLEVWSVNGKYRGGLFALGDIASGAEITIDMNGLLPASRSCHCGATDCRKRIVMSRNAPIASASDLSINEEHVVRKGQVFLIRNRQHCIVRAVSSGLNGSFETSTSPADGLRKILRGIVYRVRRTDGHLPRKASAGYHRVRKVLHNVEKRQMSRTEIVAVFDAEMVRWLDELADDDLERAYAALRGRYFFDGGKFEKDEKPKRDRRKESRLVNQDTNLEYIDSAFRVGGYDPDSVWPEGKANEKDDAVRCVCGSLEEDGEMTLCDTCNFWLHSECLQDVDQDNEYTCHFCRGTTSRSRPCSDVILAKQPDIRLHSCNYYKALVNNRSIQVRLNETVHVKRSVGDDHKKILKKLMDLSEKKKKDEEVNFEDIPPANSQPLGQETFHRKDLRVFRVERLFTAPGGHRFVFGFYYARPHETFCDSQRIFHRNEVFSTPLYDTLPLDAVVGRCVVLDPSVWCIGRPTVPEFKEADIYVCEYQIDRNQRSFEKIPAKNRYPINTQPYVFRKFEEPITIKRDFTPFIVDSSNSVSKSPTKQDRDPSDAMNTERFKSRNLAAIMEKLAELRNKTIKKEEEKKEKRHRKSGPK</sequence>
<name>A0ABR1BHT4_NECAM</name>
<dbReference type="SMART" id="SM00317">
    <property type="entry name" value="SET"/>
    <property type="match status" value="1"/>
</dbReference>
<dbReference type="PROSITE" id="PS51215">
    <property type="entry name" value="AWS"/>
    <property type="match status" value="1"/>
</dbReference>
<dbReference type="PROSITE" id="PS50280">
    <property type="entry name" value="SET"/>
    <property type="match status" value="1"/>
</dbReference>
<dbReference type="PROSITE" id="PS50868">
    <property type="entry name" value="POST_SET"/>
    <property type="match status" value="1"/>
</dbReference>
<evidence type="ECO:0000256" key="1">
    <source>
        <dbReference type="ARBA" id="ARBA00004123"/>
    </source>
</evidence>
<keyword evidence="4" id="KW-0489">Methyltransferase</keyword>
<dbReference type="InterPro" id="IPR011011">
    <property type="entry name" value="Znf_FYVE_PHD"/>
</dbReference>
<dbReference type="SMART" id="SM00439">
    <property type="entry name" value="BAH"/>
    <property type="match status" value="1"/>
</dbReference>
<evidence type="ECO:0000256" key="2">
    <source>
        <dbReference type="ARBA" id="ARBA00004286"/>
    </source>
</evidence>
<evidence type="ECO:0000259" key="14">
    <source>
        <dbReference type="PROSITE" id="PS51038"/>
    </source>
</evidence>
<evidence type="ECO:0000313" key="17">
    <source>
        <dbReference type="Proteomes" id="UP001303046"/>
    </source>
</evidence>
<dbReference type="SUPFAM" id="SSF82199">
    <property type="entry name" value="SET domain"/>
    <property type="match status" value="1"/>
</dbReference>
<feature type="compositionally biased region" description="Basic and acidic residues" evidence="11">
    <location>
        <begin position="1349"/>
        <end position="1365"/>
    </location>
</feature>
<reference evidence="16 17" key="1">
    <citation type="submission" date="2023-08" db="EMBL/GenBank/DDBJ databases">
        <title>A Necator americanus chromosomal reference genome.</title>
        <authorList>
            <person name="Ilik V."/>
            <person name="Petrzelkova K.J."/>
            <person name="Pardy F."/>
            <person name="Fuh T."/>
            <person name="Niatou-Singa F.S."/>
            <person name="Gouil Q."/>
            <person name="Baker L."/>
            <person name="Ritchie M.E."/>
            <person name="Jex A.R."/>
            <person name="Gazzola D."/>
            <person name="Li H."/>
            <person name="Toshio Fujiwara R."/>
            <person name="Zhan B."/>
            <person name="Aroian R.V."/>
            <person name="Pafco B."/>
            <person name="Schwarz E.M."/>
        </authorList>
    </citation>
    <scope>NUCLEOTIDE SEQUENCE [LARGE SCALE GENOMIC DNA]</scope>
    <source>
        <strain evidence="16 17">Aroian</strain>
        <tissue evidence="16">Whole animal</tissue>
    </source>
</reference>
<evidence type="ECO:0000256" key="6">
    <source>
        <dbReference type="ARBA" id="ARBA00022691"/>
    </source>
</evidence>
<evidence type="ECO:0000259" key="15">
    <source>
        <dbReference type="PROSITE" id="PS51215"/>
    </source>
</evidence>
<feature type="compositionally biased region" description="Basic and acidic residues" evidence="11">
    <location>
        <begin position="626"/>
        <end position="642"/>
    </location>
</feature>
<feature type="compositionally biased region" description="Basic and acidic residues" evidence="11">
    <location>
        <begin position="1380"/>
        <end position="1391"/>
    </location>
</feature>
<dbReference type="EMBL" id="JAVFWL010000001">
    <property type="protein sequence ID" value="KAK6725455.1"/>
    <property type="molecule type" value="Genomic_DNA"/>
</dbReference>
<feature type="compositionally biased region" description="Basic residues" evidence="11">
    <location>
        <begin position="1392"/>
        <end position="1401"/>
    </location>
</feature>
<dbReference type="InterPro" id="IPR003616">
    <property type="entry name" value="Post-SET_dom"/>
</dbReference>
<dbReference type="Pfam" id="PF00856">
    <property type="entry name" value="SET"/>
    <property type="match status" value="1"/>
</dbReference>
<dbReference type="Proteomes" id="UP001303046">
    <property type="component" value="Unassembled WGS sequence"/>
</dbReference>
<evidence type="ECO:0000256" key="4">
    <source>
        <dbReference type="ARBA" id="ARBA00022603"/>
    </source>
</evidence>
<dbReference type="PANTHER" id="PTHR46147:SF3">
    <property type="entry name" value="HISTONE-LYSINE N-METHYLTRANSFERASE ASH1"/>
    <property type="match status" value="1"/>
</dbReference>
<dbReference type="InterPro" id="IPR006560">
    <property type="entry name" value="AWS_dom"/>
</dbReference>
<feature type="region of interest" description="Disordered" evidence="11">
    <location>
        <begin position="1341"/>
        <end position="1368"/>
    </location>
</feature>
<dbReference type="SUPFAM" id="SSF57903">
    <property type="entry name" value="FYVE/PHD zinc finger"/>
    <property type="match status" value="1"/>
</dbReference>
<keyword evidence="3" id="KW-0158">Chromosome</keyword>
<dbReference type="Gene3D" id="2.30.30.490">
    <property type="match status" value="1"/>
</dbReference>
<keyword evidence="10" id="KW-0539">Nucleus</keyword>
<dbReference type="PROSITE" id="PS51038">
    <property type="entry name" value="BAH"/>
    <property type="match status" value="1"/>
</dbReference>
<evidence type="ECO:0000259" key="12">
    <source>
        <dbReference type="PROSITE" id="PS50280"/>
    </source>
</evidence>
<feature type="region of interest" description="Disordered" evidence="11">
    <location>
        <begin position="325"/>
        <end position="359"/>
    </location>
</feature>
<feature type="region of interest" description="Disordered" evidence="11">
    <location>
        <begin position="389"/>
        <end position="453"/>
    </location>
</feature>
<feature type="region of interest" description="Disordered" evidence="11">
    <location>
        <begin position="564"/>
        <end position="656"/>
    </location>
</feature>
<dbReference type="PANTHER" id="PTHR46147">
    <property type="entry name" value="HISTONE-LYSINE N-METHYLTRANSFERASE ASH1"/>
    <property type="match status" value="1"/>
</dbReference>
<feature type="domain" description="SET" evidence="12">
    <location>
        <begin position="730"/>
        <end position="848"/>
    </location>
</feature>
<organism evidence="16 17">
    <name type="scientific">Necator americanus</name>
    <name type="common">Human hookworm</name>
    <dbReference type="NCBI Taxonomy" id="51031"/>
    <lineage>
        <taxon>Eukaryota</taxon>
        <taxon>Metazoa</taxon>
        <taxon>Ecdysozoa</taxon>
        <taxon>Nematoda</taxon>
        <taxon>Chromadorea</taxon>
        <taxon>Rhabditida</taxon>
        <taxon>Rhabditina</taxon>
        <taxon>Rhabditomorpha</taxon>
        <taxon>Strongyloidea</taxon>
        <taxon>Ancylostomatidae</taxon>
        <taxon>Bunostominae</taxon>
        <taxon>Necator</taxon>
    </lineage>
</organism>
<evidence type="ECO:0000256" key="9">
    <source>
        <dbReference type="ARBA" id="ARBA00022833"/>
    </source>
</evidence>
<dbReference type="Gene3D" id="2.170.270.10">
    <property type="entry name" value="SET domain"/>
    <property type="match status" value="1"/>
</dbReference>
<feature type="region of interest" description="Disordered" evidence="11">
    <location>
        <begin position="264"/>
        <end position="295"/>
    </location>
</feature>
<evidence type="ECO:0000256" key="11">
    <source>
        <dbReference type="SAM" id="MobiDB-lite"/>
    </source>
</evidence>
<evidence type="ECO:0000256" key="5">
    <source>
        <dbReference type="ARBA" id="ARBA00022679"/>
    </source>
</evidence>
<feature type="compositionally biased region" description="Basic and acidic residues" evidence="11">
    <location>
        <begin position="569"/>
        <end position="619"/>
    </location>
</feature>
<evidence type="ECO:0000256" key="3">
    <source>
        <dbReference type="ARBA" id="ARBA00022454"/>
    </source>
</evidence>
<evidence type="ECO:0000256" key="10">
    <source>
        <dbReference type="ARBA" id="ARBA00023242"/>
    </source>
</evidence>
<feature type="domain" description="BAH" evidence="14">
    <location>
        <begin position="1180"/>
        <end position="1306"/>
    </location>
</feature>
<keyword evidence="6" id="KW-0949">S-adenosyl-L-methionine</keyword>
<keyword evidence="9" id="KW-0862">Zinc</keyword>
<dbReference type="InterPro" id="IPR043151">
    <property type="entry name" value="BAH_sf"/>
</dbReference>
<dbReference type="InterPro" id="IPR001965">
    <property type="entry name" value="Znf_PHD"/>
</dbReference>
<feature type="compositionally biased region" description="Pro residues" evidence="11">
    <location>
        <begin position="282"/>
        <end position="292"/>
    </location>
</feature>
<keyword evidence="8" id="KW-0863">Zinc-finger</keyword>
<keyword evidence="5" id="KW-0808">Transferase</keyword>